<comment type="subcellular location">
    <subcellularLocation>
        <location evidence="1">Membrane</location>
        <topology evidence="1">Multi-pass membrane protein</topology>
    </subcellularLocation>
</comment>
<evidence type="ECO:0000313" key="9">
    <source>
        <dbReference type="Proteomes" id="UP001434337"/>
    </source>
</evidence>
<dbReference type="PANTHER" id="PTHR36838">
    <property type="entry name" value="AUXIN EFFLUX CARRIER FAMILY PROTEIN"/>
    <property type="match status" value="1"/>
</dbReference>
<accession>A0ABZ3C794</accession>
<name>A0ABZ3C794_9ACTN</name>
<dbReference type="PANTHER" id="PTHR36838:SF1">
    <property type="entry name" value="SLR1864 PROTEIN"/>
    <property type="match status" value="1"/>
</dbReference>
<evidence type="ECO:0000256" key="5">
    <source>
        <dbReference type="ARBA" id="ARBA00022989"/>
    </source>
</evidence>
<keyword evidence="9" id="KW-1185">Reference proteome</keyword>
<proteinExistence type="predicted"/>
<evidence type="ECO:0000256" key="1">
    <source>
        <dbReference type="ARBA" id="ARBA00004141"/>
    </source>
</evidence>
<feature type="transmembrane region" description="Helical" evidence="7">
    <location>
        <begin position="6"/>
        <end position="22"/>
    </location>
</feature>
<dbReference type="RefSeq" id="WP_232547381.1">
    <property type="nucleotide sequence ID" value="NZ_CP115965.1"/>
</dbReference>
<feature type="transmembrane region" description="Helical" evidence="7">
    <location>
        <begin position="64"/>
        <end position="83"/>
    </location>
</feature>
<dbReference type="Pfam" id="PF03547">
    <property type="entry name" value="Mem_trans"/>
    <property type="match status" value="2"/>
</dbReference>
<keyword evidence="4 7" id="KW-0812">Transmembrane</keyword>
<protein>
    <submittedName>
        <fullName evidence="8">AEC family transporter</fullName>
    </submittedName>
</protein>
<evidence type="ECO:0000256" key="6">
    <source>
        <dbReference type="ARBA" id="ARBA00023136"/>
    </source>
</evidence>
<dbReference type="Proteomes" id="UP001434337">
    <property type="component" value="Chromosome"/>
</dbReference>
<keyword evidence="3" id="KW-1003">Cell membrane</keyword>
<feature type="transmembrane region" description="Helical" evidence="7">
    <location>
        <begin position="228"/>
        <end position="250"/>
    </location>
</feature>
<keyword evidence="2" id="KW-0813">Transport</keyword>
<feature type="transmembrane region" description="Helical" evidence="7">
    <location>
        <begin position="127"/>
        <end position="148"/>
    </location>
</feature>
<feature type="transmembrane region" description="Helical" evidence="7">
    <location>
        <begin position="95"/>
        <end position="115"/>
    </location>
</feature>
<feature type="transmembrane region" description="Helical" evidence="7">
    <location>
        <begin position="262"/>
        <end position="286"/>
    </location>
</feature>
<organism evidence="8 9">
    <name type="scientific">Propioniciclava soli</name>
    <dbReference type="NCBI Taxonomy" id="2775081"/>
    <lineage>
        <taxon>Bacteria</taxon>
        <taxon>Bacillati</taxon>
        <taxon>Actinomycetota</taxon>
        <taxon>Actinomycetes</taxon>
        <taxon>Propionibacteriales</taxon>
        <taxon>Propionibacteriaceae</taxon>
        <taxon>Propioniciclava</taxon>
    </lineage>
</organism>
<feature type="transmembrane region" description="Helical" evidence="7">
    <location>
        <begin position="199"/>
        <end position="221"/>
    </location>
</feature>
<evidence type="ECO:0000313" key="8">
    <source>
        <dbReference type="EMBL" id="WZW98084.1"/>
    </source>
</evidence>
<reference evidence="8 9" key="1">
    <citation type="journal article" date="2023" name="Environ Microbiome">
        <title>A coral-associated actinobacterium mitigates coral bleaching under heat stress.</title>
        <authorList>
            <person name="Li J."/>
            <person name="Zou Y."/>
            <person name="Li Q."/>
            <person name="Zhang J."/>
            <person name="Bourne D.G."/>
            <person name="Lyu Y."/>
            <person name="Liu C."/>
            <person name="Zhang S."/>
        </authorList>
    </citation>
    <scope>NUCLEOTIDE SEQUENCE [LARGE SCALE GENOMIC DNA]</scope>
    <source>
        <strain evidence="8 9">SCSIO 13291</strain>
    </source>
</reference>
<evidence type="ECO:0000256" key="2">
    <source>
        <dbReference type="ARBA" id="ARBA00022448"/>
    </source>
</evidence>
<feature type="transmembrane region" description="Helical" evidence="7">
    <location>
        <begin position="293"/>
        <end position="313"/>
    </location>
</feature>
<feature type="transmembrane region" description="Helical" evidence="7">
    <location>
        <begin position="34"/>
        <end position="52"/>
    </location>
</feature>
<evidence type="ECO:0000256" key="4">
    <source>
        <dbReference type="ARBA" id="ARBA00022692"/>
    </source>
</evidence>
<evidence type="ECO:0000256" key="7">
    <source>
        <dbReference type="SAM" id="Phobius"/>
    </source>
</evidence>
<dbReference type="EMBL" id="CP115965">
    <property type="protein sequence ID" value="WZW98084.1"/>
    <property type="molecule type" value="Genomic_DNA"/>
</dbReference>
<sequence>MLDILTITVPLYACVFVGYAAVRWGPFGRRDVDTISAFVMNIALPALMFSSLSARPLAEALHPTYLLVYALASLVTLVFGYVYSRRVERTGHAAAAFDAMGMGAANSGFIGFPLFSLLLPGLAGPIFGMNVLVESLLTLPLVFFWAGLSDSAGSSLGTQVRAAVVRMAKMPVMIALVAGMVVSLLGWHLPEVLATSLDLFGRASTALALFGVGGMLVGIRVRGQVRRIVVVTAGKLLVMPGVAFLFVWVLGWTPLPPLGDDLALAAVVGAGLPTFTSSVIFAATFGEKDVPPAVMLLTTLGSFVTVTGLLVLLG</sequence>
<keyword evidence="6 7" id="KW-0472">Membrane</keyword>
<keyword evidence="5 7" id="KW-1133">Transmembrane helix</keyword>
<feature type="transmembrane region" description="Helical" evidence="7">
    <location>
        <begin position="168"/>
        <end position="187"/>
    </location>
</feature>
<evidence type="ECO:0000256" key="3">
    <source>
        <dbReference type="ARBA" id="ARBA00022475"/>
    </source>
</evidence>
<gene>
    <name evidence="8" type="ORF">PCC79_14490</name>
</gene>
<dbReference type="InterPro" id="IPR004776">
    <property type="entry name" value="Mem_transp_PIN-like"/>
</dbReference>